<dbReference type="AlphaFoldDB" id="A0A4U5NH54"/>
<name>A0A4U5NH54_STECR</name>
<keyword evidence="2" id="KW-1185">Reference proteome</keyword>
<sequence length="105" mass="11597">MTHTEENGSQKDDSLKINMTGVLMERTLLASDKMVGKEVKLNLYDSSFAASGTLAAMESDFGHYIVKDLKLSNHTLPSAMLRGTDTLAMSVDFDKLDQKPFVKKP</sequence>
<comment type="caution">
    <text evidence="1">The sequence shown here is derived from an EMBL/GenBank/DDBJ whole genome shotgun (WGS) entry which is preliminary data.</text>
</comment>
<protein>
    <submittedName>
        <fullName evidence="1">Uncharacterized protein</fullName>
    </submittedName>
</protein>
<evidence type="ECO:0000313" key="2">
    <source>
        <dbReference type="Proteomes" id="UP000298663"/>
    </source>
</evidence>
<dbReference type="InterPro" id="IPR020338">
    <property type="entry name" value="SMN_gemin7"/>
</dbReference>
<dbReference type="Proteomes" id="UP000298663">
    <property type="component" value="Unassembled WGS sequence"/>
</dbReference>
<dbReference type="Pfam" id="PF11095">
    <property type="entry name" value="Gemin7"/>
    <property type="match status" value="1"/>
</dbReference>
<dbReference type="Gene3D" id="2.30.30.100">
    <property type="match status" value="1"/>
</dbReference>
<dbReference type="EMBL" id="AZBU02000004">
    <property type="protein sequence ID" value="TKR82194.1"/>
    <property type="molecule type" value="Genomic_DNA"/>
</dbReference>
<dbReference type="GO" id="GO:0034719">
    <property type="term" value="C:SMN-Sm protein complex"/>
    <property type="evidence" value="ECO:0007669"/>
    <property type="project" value="InterPro"/>
</dbReference>
<accession>A0A4U5NH54</accession>
<evidence type="ECO:0000313" key="1">
    <source>
        <dbReference type="EMBL" id="TKR82194.1"/>
    </source>
</evidence>
<organism evidence="1 2">
    <name type="scientific">Steinernema carpocapsae</name>
    <name type="common">Entomopathogenic nematode</name>
    <dbReference type="NCBI Taxonomy" id="34508"/>
    <lineage>
        <taxon>Eukaryota</taxon>
        <taxon>Metazoa</taxon>
        <taxon>Ecdysozoa</taxon>
        <taxon>Nematoda</taxon>
        <taxon>Chromadorea</taxon>
        <taxon>Rhabditida</taxon>
        <taxon>Tylenchina</taxon>
        <taxon>Panagrolaimomorpha</taxon>
        <taxon>Strongyloidoidea</taxon>
        <taxon>Steinernematidae</taxon>
        <taxon>Steinernema</taxon>
    </lineage>
</organism>
<reference evidence="1 2" key="2">
    <citation type="journal article" date="2019" name="G3 (Bethesda)">
        <title>Hybrid Assembly of the Genome of the Entomopathogenic Nematode Steinernema carpocapsae Identifies the X-Chromosome.</title>
        <authorList>
            <person name="Serra L."/>
            <person name="Macchietto M."/>
            <person name="Macias-Munoz A."/>
            <person name="McGill C.J."/>
            <person name="Rodriguez I.M."/>
            <person name="Rodriguez B."/>
            <person name="Murad R."/>
            <person name="Mortazavi A."/>
        </authorList>
    </citation>
    <scope>NUCLEOTIDE SEQUENCE [LARGE SCALE GENOMIC DNA]</scope>
    <source>
        <strain evidence="1 2">ALL</strain>
    </source>
</reference>
<proteinExistence type="predicted"/>
<gene>
    <name evidence="1" type="ORF">L596_015955</name>
</gene>
<reference evidence="1 2" key="1">
    <citation type="journal article" date="2015" name="Genome Biol.">
        <title>Comparative genomics of Steinernema reveals deeply conserved gene regulatory networks.</title>
        <authorList>
            <person name="Dillman A.R."/>
            <person name="Macchietto M."/>
            <person name="Porter C.F."/>
            <person name="Rogers A."/>
            <person name="Williams B."/>
            <person name="Antoshechkin I."/>
            <person name="Lee M.M."/>
            <person name="Goodwin Z."/>
            <person name="Lu X."/>
            <person name="Lewis E.E."/>
            <person name="Goodrich-Blair H."/>
            <person name="Stock S.P."/>
            <person name="Adams B.J."/>
            <person name="Sternberg P.W."/>
            <person name="Mortazavi A."/>
        </authorList>
    </citation>
    <scope>NUCLEOTIDE SEQUENCE [LARGE SCALE GENOMIC DNA]</scope>
    <source>
        <strain evidence="1 2">ALL</strain>
    </source>
</reference>